<dbReference type="AlphaFoldDB" id="A0A8T0KFZ5"/>
<accession>A0A8T0KFZ5</accession>
<sequence length="100" mass="10243">MLSGVTMGLQTMAESVGTFGVEDERENGDASMVDDLPSRWWLNSAVVARRRGLLVVAPGVGDDVLRSCGGDGVGSSAVMAGVVVVGWCCSLFCGTGSMAN</sequence>
<dbReference type="Proteomes" id="UP000743370">
    <property type="component" value="Unassembled WGS sequence"/>
</dbReference>
<protein>
    <submittedName>
        <fullName evidence="1">Uncharacterized protein</fullName>
    </submittedName>
</protein>
<organism evidence="1 2">
    <name type="scientific">Phaseolus angularis</name>
    <name type="common">Azuki bean</name>
    <name type="synonym">Vigna angularis</name>
    <dbReference type="NCBI Taxonomy" id="3914"/>
    <lineage>
        <taxon>Eukaryota</taxon>
        <taxon>Viridiplantae</taxon>
        <taxon>Streptophyta</taxon>
        <taxon>Embryophyta</taxon>
        <taxon>Tracheophyta</taxon>
        <taxon>Spermatophyta</taxon>
        <taxon>Magnoliopsida</taxon>
        <taxon>eudicotyledons</taxon>
        <taxon>Gunneridae</taxon>
        <taxon>Pentapetalae</taxon>
        <taxon>rosids</taxon>
        <taxon>fabids</taxon>
        <taxon>Fabales</taxon>
        <taxon>Fabaceae</taxon>
        <taxon>Papilionoideae</taxon>
        <taxon>50 kb inversion clade</taxon>
        <taxon>NPAAA clade</taxon>
        <taxon>indigoferoid/millettioid clade</taxon>
        <taxon>Phaseoleae</taxon>
        <taxon>Vigna</taxon>
    </lineage>
</organism>
<evidence type="ECO:0000313" key="2">
    <source>
        <dbReference type="Proteomes" id="UP000743370"/>
    </source>
</evidence>
<evidence type="ECO:0000313" key="1">
    <source>
        <dbReference type="EMBL" id="KAG2397055.1"/>
    </source>
</evidence>
<proteinExistence type="predicted"/>
<name>A0A8T0KFZ5_PHAAN</name>
<dbReference type="EMBL" id="JABFOF010000005">
    <property type="protein sequence ID" value="KAG2397055.1"/>
    <property type="molecule type" value="Genomic_DNA"/>
</dbReference>
<gene>
    <name evidence="1" type="ORF">HKW66_Vig0245790</name>
</gene>
<comment type="caution">
    <text evidence="1">The sequence shown here is derived from an EMBL/GenBank/DDBJ whole genome shotgun (WGS) entry which is preliminary data.</text>
</comment>
<reference evidence="1 2" key="1">
    <citation type="submission" date="2020-05" db="EMBL/GenBank/DDBJ databases">
        <title>Vigna angularis (adzuki bean) Var. LongXiaoDou No. 4 denovo assembly.</title>
        <authorList>
            <person name="Xiang H."/>
        </authorList>
    </citation>
    <scope>NUCLEOTIDE SEQUENCE [LARGE SCALE GENOMIC DNA]</scope>
    <source>
        <tissue evidence="1">Leaf</tissue>
    </source>
</reference>